<dbReference type="EMBL" id="JAHZST010000002">
    <property type="protein sequence ID" value="MBW8182510.1"/>
    <property type="molecule type" value="Genomic_DNA"/>
</dbReference>
<keyword evidence="2" id="KW-1185">Reference proteome</keyword>
<reference evidence="1 2" key="1">
    <citation type="submission" date="2021-07" db="EMBL/GenBank/DDBJ databases">
        <title>Shewanella sp. nov, isolated from SCS.</title>
        <authorList>
            <person name="Cao W.R."/>
        </authorList>
    </citation>
    <scope>NUCLEOTIDE SEQUENCE [LARGE SCALE GENOMIC DNA]</scope>
    <source>
        <strain evidence="1 2">NR704-98</strain>
    </source>
</reference>
<sequence>MKKSDKKIEHNIREVLTQVCETALENVEGFEWLTHRVHYGNVAGSIQITCVFGSSSELSSAKSAQHDEYLYQLIKLALSSIDIDIKDIKRHVSFECEDPYTKSKRTLCDVSDLA</sequence>
<proteinExistence type="predicted"/>
<evidence type="ECO:0000313" key="1">
    <source>
        <dbReference type="EMBL" id="MBW8182510.1"/>
    </source>
</evidence>
<accession>A0ABS7DYK3</accession>
<protein>
    <submittedName>
        <fullName evidence="1">Fis family transcriptional regulator</fullName>
    </submittedName>
</protein>
<name>A0ABS7DYK3_9GAMM</name>
<dbReference type="Proteomes" id="UP001195963">
    <property type="component" value="Unassembled WGS sequence"/>
</dbReference>
<dbReference type="RefSeq" id="WP_220108210.1">
    <property type="nucleotide sequence ID" value="NZ_JAHZST010000002.1"/>
</dbReference>
<gene>
    <name evidence="1" type="ORF">K0625_02420</name>
</gene>
<comment type="caution">
    <text evidence="1">The sequence shown here is derived from an EMBL/GenBank/DDBJ whole genome shotgun (WGS) entry which is preliminary data.</text>
</comment>
<organism evidence="1 2">
    <name type="scientific">Shewanella nanhaiensis</name>
    <dbReference type="NCBI Taxonomy" id="2864872"/>
    <lineage>
        <taxon>Bacteria</taxon>
        <taxon>Pseudomonadati</taxon>
        <taxon>Pseudomonadota</taxon>
        <taxon>Gammaproteobacteria</taxon>
        <taxon>Alteromonadales</taxon>
        <taxon>Shewanellaceae</taxon>
        <taxon>Shewanella</taxon>
    </lineage>
</organism>
<evidence type="ECO:0000313" key="2">
    <source>
        <dbReference type="Proteomes" id="UP001195963"/>
    </source>
</evidence>